<accession>A0A151R4U1</accession>
<evidence type="ECO:0000313" key="8">
    <source>
        <dbReference type="Proteomes" id="UP000075243"/>
    </source>
</evidence>
<dbReference type="GO" id="GO:0016788">
    <property type="term" value="F:hydrolase activity, acting on ester bonds"/>
    <property type="evidence" value="ECO:0007669"/>
    <property type="project" value="InterPro"/>
</dbReference>
<evidence type="ECO:0000256" key="5">
    <source>
        <dbReference type="SAM" id="SignalP"/>
    </source>
</evidence>
<dbReference type="CDD" id="cd09868">
    <property type="entry name" value="PIN_XPG_RAD2"/>
    <property type="match status" value="1"/>
</dbReference>
<dbReference type="InterPro" id="IPR036279">
    <property type="entry name" value="5-3_exonuclease_C_sf"/>
</dbReference>
<dbReference type="SMART" id="SM00279">
    <property type="entry name" value="HhH2"/>
    <property type="match status" value="1"/>
</dbReference>
<keyword evidence="2" id="KW-0539">Nucleus</keyword>
<dbReference type="Gene3D" id="1.10.150.20">
    <property type="entry name" value="5' to 3' exonuclease, C-terminal subdomain"/>
    <property type="match status" value="1"/>
</dbReference>
<evidence type="ECO:0000256" key="1">
    <source>
        <dbReference type="ARBA" id="ARBA00004123"/>
    </source>
</evidence>
<feature type="compositionally biased region" description="Basic and acidic residues" evidence="4">
    <location>
        <begin position="523"/>
        <end position="545"/>
    </location>
</feature>
<feature type="region of interest" description="Disordered" evidence="4">
    <location>
        <begin position="42"/>
        <end position="95"/>
    </location>
</feature>
<feature type="domain" description="XPG-I" evidence="6">
    <location>
        <begin position="624"/>
        <end position="693"/>
    </location>
</feature>
<gene>
    <name evidence="7" type="ORF">KK1_041266</name>
</gene>
<dbReference type="STRING" id="3821.A0A151R4U1"/>
<dbReference type="InterPro" id="IPR029060">
    <property type="entry name" value="PIN-like_dom_sf"/>
</dbReference>
<dbReference type="InterPro" id="IPR006086">
    <property type="entry name" value="XPG-I_dom"/>
</dbReference>
<feature type="chain" id="PRO_5007587713" evidence="5">
    <location>
        <begin position="19"/>
        <end position="1267"/>
    </location>
</feature>
<evidence type="ECO:0000256" key="3">
    <source>
        <dbReference type="SAM" id="Coils"/>
    </source>
</evidence>
<reference evidence="7" key="1">
    <citation type="journal article" date="2012" name="Nat. Biotechnol.">
        <title>Draft genome sequence of pigeonpea (Cajanus cajan), an orphan legume crop of resource-poor farmers.</title>
        <authorList>
            <person name="Varshney R.K."/>
            <person name="Chen W."/>
            <person name="Li Y."/>
            <person name="Bharti A.K."/>
            <person name="Saxena R.K."/>
            <person name="Schlueter J.A."/>
            <person name="Donoghue M.T."/>
            <person name="Azam S."/>
            <person name="Fan G."/>
            <person name="Whaley A.M."/>
            <person name="Farmer A.D."/>
            <person name="Sheridan J."/>
            <person name="Iwata A."/>
            <person name="Tuteja R."/>
            <person name="Penmetsa R.V."/>
            <person name="Wu W."/>
            <person name="Upadhyaya H.D."/>
            <person name="Yang S.P."/>
            <person name="Shah T."/>
            <person name="Saxena K.B."/>
            <person name="Michael T."/>
            <person name="McCombie W.R."/>
            <person name="Yang B."/>
            <person name="Zhang G."/>
            <person name="Yang H."/>
            <person name="Wang J."/>
            <person name="Spillane C."/>
            <person name="Cook D.R."/>
            <person name="May G.D."/>
            <person name="Xu X."/>
            <person name="Jackson S.A."/>
        </authorList>
    </citation>
    <scope>NUCLEOTIDE SEQUENCE [LARGE SCALE GENOMIC DNA]</scope>
</reference>
<organism evidence="7 8">
    <name type="scientific">Cajanus cajan</name>
    <name type="common">Pigeon pea</name>
    <name type="synonym">Cajanus indicus</name>
    <dbReference type="NCBI Taxonomy" id="3821"/>
    <lineage>
        <taxon>Eukaryota</taxon>
        <taxon>Viridiplantae</taxon>
        <taxon>Streptophyta</taxon>
        <taxon>Embryophyta</taxon>
        <taxon>Tracheophyta</taxon>
        <taxon>Spermatophyta</taxon>
        <taxon>Magnoliopsida</taxon>
        <taxon>eudicotyledons</taxon>
        <taxon>Gunneridae</taxon>
        <taxon>Pentapetalae</taxon>
        <taxon>rosids</taxon>
        <taxon>fabids</taxon>
        <taxon>Fabales</taxon>
        <taxon>Fabaceae</taxon>
        <taxon>Papilionoideae</taxon>
        <taxon>50 kb inversion clade</taxon>
        <taxon>NPAAA clade</taxon>
        <taxon>indigoferoid/millettioid clade</taxon>
        <taxon>Phaseoleae</taxon>
        <taxon>Cajanus</taxon>
    </lineage>
</organism>
<dbReference type="GO" id="GO:0003697">
    <property type="term" value="F:single-stranded DNA binding"/>
    <property type="evidence" value="ECO:0007669"/>
    <property type="project" value="TreeGrafter"/>
</dbReference>
<dbReference type="PROSITE" id="PS00842">
    <property type="entry name" value="XPG_2"/>
    <property type="match status" value="1"/>
</dbReference>
<dbReference type="PANTHER" id="PTHR16171">
    <property type="entry name" value="DNA REPAIR PROTEIN COMPLEMENTING XP-G CELLS-RELATED"/>
    <property type="match status" value="1"/>
</dbReference>
<dbReference type="PRINTS" id="PR00853">
    <property type="entry name" value="XPGRADSUPER"/>
</dbReference>
<feature type="compositionally biased region" description="Basic residues" evidence="4">
    <location>
        <begin position="958"/>
        <end position="968"/>
    </location>
</feature>
<dbReference type="Gramene" id="C.cajan_38471.t">
    <property type="protein sequence ID" value="C.cajan_38471.t"/>
    <property type="gene ID" value="C.cajan_38471"/>
</dbReference>
<evidence type="ECO:0000256" key="2">
    <source>
        <dbReference type="ARBA" id="ARBA00023242"/>
    </source>
</evidence>
<keyword evidence="8" id="KW-1185">Reference proteome</keyword>
<dbReference type="GO" id="GO:0004520">
    <property type="term" value="F:DNA endonuclease activity"/>
    <property type="evidence" value="ECO:0007669"/>
    <property type="project" value="TreeGrafter"/>
</dbReference>
<evidence type="ECO:0000256" key="4">
    <source>
        <dbReference type="SAM" id="MobiDB-lite"/>
    </source>
</evidence>
<dbReference type="OMA" id="NISCAHE"/>
<dbReference type="InterPro" id="IPR019974">
    <property type="entry name" value="XPG_CS"/>
</dbReference>
<dbReference type="GO" id="GO:0005634">
    <property type="term" value="C:nucleus"/>
    <property type="evidence" value="ECO:0007669"/>
    <property type="project" value="UniProtKB-SubCell"/>
</dbReference>
<dbReference type="FunFam" id="3.40.50.1010:FF:000029">
    <property type="entry name" value="DNA repair protein UVH3"/>
    <property type="match status" value="1"/>
</dbReference>
<dbReference type="SMART" id="SM00484">
    <property type="entry name" value="XPGI"/>
    <property type="match status" value="1"/>
</dbReference>
<feature type="compositionally biased region" description="Basic and acidic residues" evidence="4">
    <location>
        <begin position="74"/>
        <end position="86"/>
    </location>
</feature>
<feature type="compositionally biased region" description="Polar residues" evidence="4">
    <location>
        <begin position="273"/>
        <end position="285"/>
    </location>
</feature>
<name>A0A151R4U1_CAJCA</name>
<feature type="coiled-coil region" evidence="3">
    <location>
        <begin position="580"/>
        <end position="614"/>
    </location>
</feature>
<feature type="compositionally biased region" description="Polar residues" evidence="4">
    <location>
        <begin position="509"/>
        <end position="522"/>
    </location>
</feature>
<evidence type="ECO:0000259" key="6">
    <source>
        <dbReference type="SMART" id="SM00484"/>
    </source>
</evidence>
<dbReference type="InterPro" id="IPR006084">
    <property type="entry name" value="XPG/Rad2"/>
</dbReference>
<sequence length="1267" mass="142174">MVPLLSLMLVTMVLSLRASQIEKGYQRRLKALRLKELADDIKSQRMKQNSDKGQKKSNQKDFAGSDSGGSQVKEPGEMSAAKKDRNSLQATVSTSFNQEELDEMLAASIAMEENEELVNKASTSVGASTIEEEEGDYDEDEEMILPAMHGEVDPAVLASLPPSMQLDLLVQMRERLIAENRQKYQKVKKDPAKFSELQIQAYLKTVAFRREIDQVQKAAAGGVGGVQTSRIASEANREYIFSSSFTGDKQFCIPKYGRELTSTRLENNKDTQQKAQGAHPSQNLEHSIVARNDSNNSTRLVPNEPSEPADESIETYLDERGRFRVSRLRAMGMRMTRDIQRNLDLMKEIEQERAHVNKAANIVGENVQNEKTIFDKDNSIDIFFEYDCKTKFLNGEDDIFSSLVGGNPVAIICADDNAATEQPSHTDSDCDWEEGVIEGKLASRGWLEEESDLQEAIRRSLESKGDEELKRMSSVDEPSNHYENKLDRCLKHGGDQNCSDPVDLDDNSEFLNNKNNMESSTLCREDSTEQNESHEIEDGDKKDDFVSGNNAQTFHFHGKRNTSPANDVVKTSGNFPAHAEVSLEEEMQVLGQEYINLENEQRKLERNAESVNSELFTECQELLQMFGLPYIIAPMEAEAQCAYLEHEKLVDGVVTDDSDVLLFGARSVYKNIFDDRKYVETYFMEDIEKELGLTREKLIRMALLLGSDYTEGVSGIGIVNAIEVVNAFPEEDGLQKFRQWVESPDPTILGMLDAKGGSNTRKKGSKVEEKINPSNSDIKESASDKNISCAHEQNKLLGYIQEIKQTFINKHRNVSKNWHIPSSFPSETVISAYYSPNVDKSTDPFTWGKPDHLVLRKLCWEKFGWTFQKVDELLLPVLKEYNKHETQLRLEAFYSFNERFAKIRSKRIEKAVKGITGKQPINGSAEELSKSRKTGREPEDSTLEASRGTEESLEGRSKSKIKPSRKRKNDGNTVAKVKSKKMKVNDDPSSTPGKSEMENLQPSMETEEEQFDGKAFIQNRSGRGRGRGKECFTYCLCAFQSMRSRKPVNYSFEDTEYEDADDSFDQKCYQSGPIEENLSHTHGACEGGATDFNMGKECSTTNFPPKENLPTDSIDSEGLFCTNAGESSHPVTGNHDSSDDYLQMGGGFCLDDSETGDKHNAIDDINTDAVDYNADFPHCSNCVDETDRDKSSSDKLFSGTEKAEAENRIQGEAASCKFNRETNDFQKASSCDNSEIGVLIPENVHNNIGASTGAFSAIPFLRKRRKN</sequence>
<feature type="compositionally biased region" description="Polar residues" evidence="4">
    <location>
        <begin position="987"/>
        <end position="1004"/>
    </location>
</feature>
<comment type="subcellular location">
    <subcellularLocation>
        <location evidence="1">Nucleus</location>
    </subcellularLocation>
</comment>
<dbReference type="Pfam" id="PF00867">
    <property type="entry name" value="XPG_I"/>
    <property type="match status" value="1"/>
</dbReference>
<keyword evidence="5" id="KW-0732">Signal</keyword>
<dbReference type="Gene3D" id="3.40.50.1010">
    <property type="entry name" value="5'-nuclease"/>
    <property type="match status" value="1"/>
</dbReference>
<keyword evidence="3" id="KW-0175">Coiled coil</keyword>
<dbReference type="PANTHER" id="PTHR16171:SF7">
    <property type="entry name" value="DNA REPAIR PROTEIN RAD2"/>
    <property type="match status" value="1"/>
</dbReference>
<dbReference type="AlphaFoldDB" id="A0A151R4U1"/>
<dbReference type="InterPro" id="IPR008918">
    <property type="entry name" value="HhH2"/>
</dbReference>
<feature type="region of interest" description="Disordered" evidence="4">
    <location>
        <begin position="918"/>
        <end position="1013"/>
    </location>
</feature>
<dbReference type="FunFam" id="1.10.150.20:FF:000050">
    <property type="entry name" value="DNA repair protein UVH3"/>
    <property type="match status" value="1"/>
</dbReference>
<evidence type="ECO:0000313" key="7">
    <source>
        <dbReference type="EMBL" id="KYP37543.1"/>
    </source>
</evidence>
<protein>
    <submittedName>
        <fullName evidence="7">DNA repair protein UVH3</fullName>
    </submittedName>
</protein>
<feature type="signal peptide" evidence="5">
    <location>
        <begin position="1"/>
        <end position="18"/>
    </location>
</feature>
<feature type="region of interest" description="Disordered" evidence="4">
    <location>
        <begin position="500"/>
        <end position="549"/>
    </location>
</feature>
<dbReference type="Proteomes" id="UP000075243">
    <property type="component" value="Unassembled WGS sequence"/>
</dbReference>
<dbReference type="SUPFAM" id="SSF47807">
    <property type="entry name" value="5' to 3' exonuclease, C-terminal subdomain"/>
    <property type="match status" value="1"/>
</dbReference>
<dbReference type="CDD" id="cd09904">
    <property type="entry name" value="H3TH_XPG"/>
    <property type="match status" value="1"/>
</dbReference>
<feature type="compositionally biased region" description="Basic and acidic residues" evidence="4">
    <location>
        <begin position="927"/>
        <end position="939"/>
    </location>
</feature>
<dbReference type="SUPFAM" id="SSF88723">
    <property type="entry name" value="PIN domain-like"/>
    <property type="match status" value="1"/>
</dbReference>
<feature type="compositionally biased region" description="Basic and acidic residues" evidence="4">
    <location>
        <begin position="947"/>
        <end position="957"/>
    </location>
</feature>
<feature type="region of interest" description="Disordered" evidence="4">
    <location>
        <begin position="269"/>
        <end position="311"/>
    </location>
</feature>
<feature type="compositionally biased region" description="Basic and acidic residues" evidence="4">
    <location>
        <begin position="42"/>
        <end position="54"/>
    </location>
</feature>
<proteinExistence type="predicted"/>
<dbReference type="EMBL" id="KQ484093">
    <property type="protein sequence ID" value="KYP37543.1"/>
    <property type="molecule type" value="Genomic_DNA"/>
</dbReference>